<gene>
    <name evidence="3" type="ORF">BVG16_00275</name>
</gene>
<dbReference type="CDD" id="cd00077">
    <property type="entry name" value="HDc"/>
    <property type="match status" value="1"/>
</dbReference>
<comment type="caution">
    <text evidence="3">The sequence shown here is derived from an EMBL/GenBank/DDBJ whole genome shotgun (WGS) entry which is preliminary data.</text>
</comment>
<feature type="domain" description="HD" evidence="1">
    <location>
        <begin position="135"/>
        <end position="258"/>
    </location>
</feature>
<reference evidence="3 4" key="1">
    <citation type="submission" date="2017-01" db="EMBL/GenBank/DDBJ databases">
        <title>Genome analysis of Paenibacillus selenitrireducens ES3-24.</title>
        <authorList>
            <person name="Xu D."/>
            <person name="Yao R."/>
            <person name="Zheng S."/>
        </authorList>
    </citation>
    <scope>NUCLEOTIDE SEQUENCE [LARGE SCALE GENOMIC DNA]</scope>
    <source>
        <strain evidence="3 4">ES3-24</strain>
    </source>
</reference>
<dbReference type="AlphaFoldDB" id="A0A1T2XLS0"/>
<dbReference type="Proteomes" id="UP000190188">
    <property type="component" value="Unassembled WGS sequence"/>
</dbReference>
<dbReference type="InterPro" id="IPR006674">
    <property type="entry name" value="HD_domain"/>
</dbReference>
<dbReference type="InterPro" id="IPR037522">
    <property type="entry name" value="HD_GYP_dom"/>
</dbReference>
<protein>
    <submittedName>
        <fullName evidence="3">Uncharacterized protein</fullName>
    </submittedName>
</protein>
<evidence type="ECO:0000313" key="3">
    <source>
        <dbReference type="EMBL" id="OPA80830.1"/>
    </source>
</evidence>
<proteinExistence type="predicted"/>
<accession>A0A1T2XLS0</accession>
<feature type="domain" description="HD-GYP" evidence="2">
    <location>
        <begin position="113"/>
        <end position="309"/>
    </location>
</feature>
<dbReference type="PROSITE" id="PS51831">
    <property type="entry name" value="HD"/>
    <property type="match status" value="1"/>
</dbReference>
<sequence>MRLLPIQFCQPGMKLGKKIYNEEGLVLLSEHAELTQSIILRLDQLGLKYVYIEDSRTDDVLIPELITEKTQRESIQEIRTNFRVLMDKPFTEKQSAYPSLGKNFRKVITNLIDELSGHEDAMIMLSDLHTTDFYLYRHSLNVCIYTVMMGLSKGYNAEELMTISLGALLHDIGKTQVPLEILQKPGQLTDEEFSKIKMHSELGYKMLKDEPNIPLLAAHCAFQHHERVDGTGYPRGIKGSEIHEYSRIIGIVDSYDAMTSHRVYRPALMPHQALEILYTGSGTLYEQGLLELFRDRIAIYPIGITVKLNTGEIGVVVDLNAMAPQRPIIRVLYGPDGEELKSIYEIDLSVRLNVIIVAVLTGGS</sequence>
<dbReference type="SUPFAM" id="SSF109604">
    <property type="entry name" value="HD-domain/PDEase-like"/>
    <property type="match status" value="1"/>
</dbReference>
<dbReference type="InterPro" id="IPR003607">
    <property type="entry name" value="HD/PDEase_dom"/>
</dbReference>
<keyword evidence="4" id="KW-1185">Reference proteome</keyword>
<dbReference type="EMBL" id="MSZX01000001">
    <property type="protein sequence ID" value="OPA80830.1"/>
    <property type="molecule type" value="Genomic_DNA"/>
</dbReference>
<dbReference type="Pfam" id="PF13487">
    <property type="entry name" value="HD_5"/>
    <property type="match status" value="1"/>
</dbReference>
<dbReference type="PANTHER" id="PTHR43155">
    <property type="entry name" value="CYCLIC DI-GMP PHOSPHODIESTERASE PA4108-RELATED"/>
    <property type="match status" value="1"/>
</dbReference>
<evidence type="ECO:0000259" key="2">
    <source>
        <dbReference type="PROSITE" id="PS51832"/>
    </source>
</evidence>
<evidence type="ECO:0000259" key="1">
    <source>
        <dbReference type="PROSITE" id="PS51831"/>
    </source>
</evidence>
<evidence type="ECO:0000313" key="4">
    <source>
        <dbReference type="Proteomes" id="UP000190188"/>
    </source>
</evidence>
<dbReference type="OrthoDB" id="9759601at2"/>
<dbReference type="SMART" id="SM00471">
    <property type="entry name" value="HDc"/>
    <property type="match status" value="1"/>
</dbReference>
<name>A0A1T2XLS0_9BACL</name>
<dbReference type="PANTHER" id="PTHR43155:SF2">
    <property type="entry name" value="CYCLIC DI-GMP PHOSPHODIESTERASE PA4108"/>
    <property type="match status" value="1"/>
</dbReference>
<dbReference type="PROSITE" id="PS51832">
    <property type="entry name" value="HD_GYP"/>
    <property type="match status" value="1"/>
</dbReference>
<dbReference type="RefSeq" id="WP_078496503.1">
    <property type="nucleotide sequence ID" value="NZ_MSZX01000001.1"/>
</dbReference>
<organism evidence="3 4">
    <name type="scientific">Paenibacillus selenitireducens</name>
    <dbReference type="NCBI Taxonomy" id="1324314"/>
    <lineage>
        <taxon>Bacteria</taxon>
        <taxon>Bacillati</taxon>
        <taxon>Bacillota</taxon>
        <taxon>Bacilli</taxon>
        <taxon>Bacillales</taxon>
        <taxon>Paenibacillaceae</taxon>
        <taxon>Paenibacillus</taxon>
    </lineage>
</organism>
<dbReference type="STRING" id="1324314.BVG16_00275"/>
<dbReference type="Gene3D" id="1.10.3210.10">
    <property type="entry name" value="Hypothetical protein af1432"/>
    <property type="match status" value="1"/>
</dbReference>